<keyword evidence="1" id="KW-0812">Transmembrane</keyword>
<dbReference type="EMBL" id="MHLN01000003">
    <property type="protein sequence ID" value="OGZ12620.1"/>
    <property type="molecule type" value="Genomic_DNA"/>
</dbReference>
<evidence type="ECO:0000313" key="3">
    <source>
        <dbReference type="Proteomes" id="UP000178099"/>
    </source>
</evidence>
<dbReference type="AlphaFoldDB" id="A0A1G2DIB9"/>
<accession>A0A1G2DIB9</accession>
<keyword evidence="1" id="KW-1133">Transmembrane helix</keyword>
<proteinExistence type="predicted"/>
<evidence type="ECO:0000256" key="1">
    <source>
        <dbReference type="SAM" id="Phobius"/>
    </source>
</evidence>
<gene>
    <name evidence="2" type="ORF">A3D67_04425</name>
</gene>
<dbReference type="Proteomes" id="UP000178099">
    <property type="component" value="Unassembled WGS sequence"/>
</dbReference>
<organism evidence="2 3">
    <name type="scientific">Candidatus Lloydbacteria bacterium RIFCSPHIGHO2_02_FULL_51_22</name>
    <dbReference type="NCBI Taxonomy" id="1798663"/>
    <lineage>
        <taxon>Bacteria</taxon>
        <taxon>Candidatus Lloydiibacteriota</taxon>
    </lineage>
</organism>
<name>A0A1G2DIB9_9BACT</name>
<feature type="transmembrane region" description="Helical" evidence="1">
    <location>
        <begin position="42"/>
        <end position="61"/>
    </location>
</feature>
<protein>
    <submittedName>
        <fullName evidence="2">Uncharacterized protein</fullName>
    </submittedName>
</protein>
<sequence length="367" mass="38501">MQARDMEKNYKELFKEKYALFAEKHVLKYAASFRARWNRTEGIFALLALVAVSVFFFVGYVKADTSTTSVIVGNSAPTLTVSLDRSTIILSENTYTWASTTLTITDGNGCATINKVEASLVFASTTADMGANICGRPNSNYLSWDENYCIMATTASSTGGCMATTTGDTCSDGSLTVGEWDCGFQVWFTGTPTDASAPYANLQSARWFVVGSTTDNVVSASATNTAQTIEVATLNALNVTGTITYPETAAGADTGATNQTATVTNTGNTVTDTEISGTALCSDGGTCASPATEINDDNQKFGLVDDTYASLTNNLSSTTPATIETVLATTTATSTTITDATFWGVAIDSGQPNSTYTGTQTFTAVAD</sequence>
<comment type="caution">
    <text evidence="2">The sequence shown here is derived from an EMBL/GenBank/DDBJ whole genome shotgun (WGS) entry which is preliminary data.</text>
</comment>
<reference evidence="2 3" key="1">
    <citation type="journal article" date="2016" name="Nat. Commun.">
        <title>Thousands of microbial genomes shed light on interconnected biogeochemical processes in an aquifer system.</title>
        <authorList>
            <person name="Anantharaman K."/>
            <person name="Brown C.T."/>
            <person name="Hug L.A."/>
            <person name="Sharon I."/>
            <person name="Castelle C.J."/>
            <person name="Probst A.J."/>
            <person name="Thomas B.C."/>
            <person name="Singh A."/>
            <person name="Wilkins M.J."/>
            <person name="Karaoz U."/>
            <person name="Brodie E.L."/>
            <person name="Williams K.H."/>
            <person name="Hubbard S.S."/>
            <person name="Banfield J.F."/>
        </authorList>
    </citation>
    <scope>NUCLEOTIDE SEQUENCE [LARGE SCALE GENOMIC DNA]</scope>
</reference>
<keyword evidence="1" id="KW-0472">Membrane</keyword>
<evidence type="ECO:0000313" key="2">
    <source>
        <dbReference type="EMBL" id="OGZ12620.1"/>
    </source>
</evidence>